<protein>
    <submittedName>
        <fullName evidence="1">DUF4440 domain-containing protein</fullName>
    </submittedName>
</protein>
<dbReference type="InterPro" id="IPR032710">
    <property type="entry name" value="NTF2-like_dom_sf"/>
</dbReference>
<evidence type="ECO:0000313" key="2">
    <source>
        <dbReference type="Proteomes" id="UP000594459"/>
    </source>
</evidence>
<keyword evidence="2" id="KW-1185">Reference proteome</keyword>
<name>A0A7S8IU15_9SPHN</name>
<dbReference type="AlphaFoldDB" id="A0A7S8IU15"/>
<organism evidence="1 2">
    <name type="scientific">Qipengyuania soli</name>
    <dbReference type="NCBI Taxonomy" id="2782568"/>
    <lineage>
        <taxon>Bacteria</taxon>
        <taxon>Pseudomonadati</taxon>
        <taxon>Pseudomonadota</taxon>
        <taxon>Alphaproteobacteria</taxon>
        <taxon>Sphingomonadales</taxon>
        <taxon>Erythrobacteraceae</taxon>
        <taxon>Qipengyuania</taxon>
    </lineage>
</organism>
<dbReference type="Proteomes" id="UP000594459">
    <property type="component" value="Chromosome"/>
</dbReference>
<dbReference type="SUPFAM" id="SSF54427">
    <property type="entry name" value="NTF2-like"/>
    <property type="match status" value="1"/>
</dbReference>
<sequence length="150" mass="16200">MPSLADDIAAVDRTVDAVYAAISGGVGEERDWDAMRALYLPDARLTAIRADGIESGTLEEYIASKRDFLVANGFSEGTLVNRIAVYGDIAHAWSSYSGGWTEPDGARGATTGINSFQFMRQADGSWRVLSLLWQVATPDLPLPQDMEKAA</sequence>
<gene>
    <name evidence="1" type="ORF">IRL76_11685</name>
</gene>
<dbReference type="Gene3D" id="3.10.450.50">
    <property type="match status" value="1"/>
</dbReference>
<dbReference type="EMBL" id="CP064654">
    <property type="protein sequence ID" value="QPC98494.1"/>
    <property type="molecule type" value="Genomic_DNA"/>
</dbReference>
<proteinExistence type="predicted"/>
<dbReference type="RefSeq" id="WP_200981501.1">
    <property type="nucleotide sequence ID" value="NZ_CP064654.1"/>
</dbReference>
<evidence type="ECO:0000313" key="1">
    <source>
        <dbReference type="EMBL" id="QPC98494.1"/>
    </source>
</evidence>
<dbReference type="KEGG" id="qso:IRL76_11685"/>
<accession>A0A7S8IU15</accession>
<reference evidence="1 2" key="1">
    <citation type="submission" date="2020-11" db="EMBL/GenBank/DDBJ databases">
        <title>The genome sequence of Erythrobacter sp. 6D36.</title>
        <authorList>
            <person name="Liu Y."/>
        </authorList>
    </citation>
    <scope>NUCLEOTIDE SEQUENCE [LARGE SCALE GENOMIC DNA]</scope>
    <source>
        <strain evidence="1 2">6D36</strain>
    </source>
</reference>